<dbReference type="GO" id="GO:0015031">
    <property type="term" value="P:protein transport"/>
    <property type="evidence" value="ECO:0007669"/>
    <property type="project" value="UniProtKB-KW"/>
</dbReference>
<dbReference type="Gene3D" id="3.40.50.1000">
    <property type="entry name" value="HAD superfamily/HAD-like"/>
    <property type="match status" value="1"/>
</dbReference>
<evidence type="ECO:0000259" key="3">
    <source>
        <dbReference type="PROSITE" id="PS50969"/>
    </source>
</evidence>
<keyword evidence="1" id="KW-0809">Transit peptide</keyword>
<dbReference type="GO" id="GO:0005744">
    <property type="term" value="C:TIM23 mitochondrial import inner membrane translocase complex"/>
    <property type="evidence" value="ECO:0007669"/>
    <property type="project" value="UniProtKB-UniRule"/>
</dbReference>
<dbReference type="InterPro" id="IPR050365">
    <property type="entry name" value="TIM50"/>
</dbReference>
<comment type="subunit">
    <text evidence="1">Component of the TIM23 complex.</text>
</comment>
<keyword evidence="1" id="KW-0813">Transport</keyword>
<dbReference type="InterPro" id="IPR004274">
    <property type="entry name" value="FCP1_dom"/>
</dbReference>
<name>A0A835MA62_9MAGN</name>
<evidence type="ECO:0000256" key="1">
    <source>
        <dbReference type="RuleBase" id="RU365079"/>
    </source>
</evidence>
<accession>A0A835MA62</accession>
<dbReference type="Proteomes" id="UP000631114">
    <property type="component" value="Unassembled WGS sequence"/>
</dbReference>
<dbReference type="EMBL" id="JADFTS010000003">
    <property type="protein sequence ID" value="KAF9616331.1"/>
    <property type="molecule type" value="Genomic_DNA"/>
</dbReference>
<keyword evidence="1" id="KW-0811">Translocation</keyword>
<organism evidence="4 5">
    <name type="scientific">Coptis chinensis</name>
    <dbReference type="NCBI Taxonomy" id="261450"/>
    <lineage>
        <taxon>Eukaryota</taxon>
        <taxon>Viridiplantae</taxon>
        <taxon>Streptophyta</taxon>
        <taxon>Embryophyta</taxon>
        <taxon>Tracheophyta</taxon>
        <taxon>Spermatophyta</taxon>
        <taxon>Magnoliopsida</taxon>
        <taxon>Ranunculales</taxon>
        <taxon>Ranunculaceae</taxon>
        <taxon>Coptidoideae</taxon>
        <taxon>Coptis</taxon>
    </lineage>
</organism>
<reference evidence="4 5" key="1">
    <citation type="submission" date="2020-10" db="EMBL/GenBank/DDBJ databases">
        <title>The Coptis chinensis genome and diversification of protoberbering-type alkaloids.</title>
        <authorList>
            <person name="Wang B."/>
            <person name="Shu S."/>
            <person name="Song C."/>
            <person name="Liu Y."/>
        </authorList>
    </citation>
    <scope>NUCLEOTIDE SEQUENCE [LARGE SCALE GENOMIC DNA]</scope>
    <source>
        <strain evidence="4">HL-2020</strain>
        <tissue evidence="4">Leaf</tissue>
    </source>
</reference>
<evidence type="ECO:0000313" key="4">
    <source>
        <dbReference type="EMBL" id="KAF9616331.1"/>
    </source>
</evidence>
<feature type="domain" description="FCP1 homology" evidence="3">
    <location>
        <begin position="82"/>
        <end position="229"/>
    </location>
</feature>
<dbReference type="PANTHER" id="PTHR12210">
    <property type="entry name" value="DULLARD PROTEIN PHOSPHATASE"/>
    <property type="match status" value="1"/>
</dbReference>
<dbReference type="OrthoDB" id="287041at2759"/>
<comment type="similarity">
    <text evidence="1">Belongs to the TIM50 family.</text>
</comment>
<dbReference type="InterPro" id="IPR036412">
    <property type="entry name" value="HAD-like_sf"/>
</dbReference>
<keyword evidence="5" id="KW-1185">Reference proteome</keyword>
<feature type="region of interest" description="Disordered" evidence="2">
    <location>
        <begin position="29"/>
        <end position="53"/>
    </location>
</feature>
<proteinExistence type="inferred from homology"/>
<comment type="function">
    <text evidence="1">Essential component of the TIM23 complex, a complex that mediates the translocation of transit peptide-containing proteins across the mitochondrial inner membrane.</text>
</comment>
<comment type="subcellular location">
    <subcellularLocation>
        <location evidence="1">Mitochondrion inner membrane</location>
        <topology evidence="1">Single-pass membrane protein</topology>
    </subcellularLocation>
</comment>
<sequence length="258" mass="29710">MYRRLVLYLCKHKKPISFSSSSSNNNRYLCTQSTTTSLPKDQQPQPPRSDGTTKMNSWNYLKYGAYATLAGLSGTVAYQTYVPAKCIDIYLELRRSIEGKIREYTEPYSDKLLPDLAPELKGLGVMTLVVDLNETLIYSDWKFVDPICERLNQKGTITYRLGRTATKYQNGKHYKDLSKLNRDPAKVIYVSGHALETALQLDNCLEIKPWKLEEGDTALLDLVPFLEFLAYRRPQDIRKVLESYRGCDVATEFHERQR</sequence>
<gene>
    <name evidence="4" type="ORF">IFM89_029107</name>
</gene>
<dbReference type="AlphaFoldDB" id="A0A835MA62"/>
<dbReference type="PROSITE" id="PS50969">
    <property type="entry name" value="FCP1"/>
    <property type="match status" value="1"/>
</dbReference>
<keyword evidence="1" id="KW-0496">Mitochondrion</keyword>
<dbReference type="SUPFAM" id="SSF56784">
    <property type="entry name" value="HAD-like"/>
    <property type="match status" value="1"/>
</dbReference>
<dbReference type="SMART" id="SM00577">
    <property type="entry name" value="CPDc"/>
    <property type="match status" value="1"/>
</dbReference>
<protein>
    <recommendedName>
        <fullName evidence="1">Mitochondrial import inner membrane translocase subunit TIM50</fullName>
    </recommendedName>
</protein>
<evidence type="ECO:0000313" key="5">
    <source>
        <dbReference type="Proteomes" id="UP000631114"/>
    </source>
</evidence>
<dbReference type="InterPro" id="IPR023214">
    <property type="entry name" value="HAD_sf"/>
</dbReference>
<feature type="compositionally biased region" description="Polar residues" evidence="2">
    <location>
        <begin position="29"/>
        <end position="43"/>
    </location>
</feature>
<evidence type="ECO:0000256" key="2">
    <source>
        <dbReference type="SAM" id="MobiDB-lite"/>
    </source>
</evidence>
<dbReference type="Pfam" id="PF03031">
    <property type="entry name" value="NIF"/>
    <property type="match status" value="1"/>
</dbReference>
<keyword evidence="1" id="KW-0653">Protein transport</keyword>
<comment type="caution">
    <text evidence="4">The sequence shown here is derived from an EMBL/GenBank/DDBJ whole genome shotgun (WGS) entry which is preliminary data.</text>
</comment>